<feature type="transmembrane region" description="Helical" evidence="9">
    <location>
        <begin position="197"/>
        <end position="215"/>
    </location>
</feature>
<sequence length="365" mass="40263">MALPFPVLRARFARRFLKLLFRGMTLPFPMLRALGNVVGEDDNGERMGFSLRECVSAILCYLGLGTLAYSFFFERWSLVDAIYFSIVTCTSVGYGDCVPSTMAGKVFTCLFGFSGLAFLGAALSAVGSSLLKVEEDSVRAAEAASRDRVKRVFEGMPSVMQKVRNSQTTSAHQEEEVKEEVCAQSEEKTISGIVRKVVSSFLPALAFLFFGGVFMGKLEGWSWGDSLYFSLITAGTLGYGDFSPQSIRGRMWAIFFIPLAVASAGEVLGNIGSFLTSRRQAKLFNSLTEREITIENLLVMDANNDGKVSREEYVQFMLVEMGLVEAKEFDELHSQFDRLDVDGGGYLDQEDLRLMAELRGGVNSS</sequence>
<evidence type="ECO:0000256" key="3">
    <source>
        <dbReference type="ARBA" id="ARBA00022692"/>
    </source>
</evidence>
<keyword evidence="3 9" id="KW-0812">Transmembrane</keyword>
<evidence type="ECO:0000313" key="11">
    <source>
        <dbReference type="EMBL" id="CAE2205556.1"/>
    </source>
</evidence>
<feature type="transmembrane region" description="Helical" evidence="9">
    <location>
        <begin position="252"/>
        <end position="275"/>
    </location>
</feature>
<evidence type="ECO:0000256" key="9">
    <source>
        <dbReference type="SAM" id="Phobius"/>
    </source>
</evidence>
<dbReference type="GO" id="GO:0022841">
    <property type="term" value="F:potassium ion leak channel activity"/>
    <property type="evidence" value="ECO:0007669"/>
    <property type="project" value="TreeGrafter"/>
</dbReference>
<dbReference type="PROSITE" id="PS50222">
    <property type="entry name" value="EF_HAND_2"/>
    <property type="match status" value="2"/>
</dbReference>
<comment type="subcellular location">
    <subcellularLocation>
        <location evidence="1">Membrane</location>
        <topology evidence="1">Multi-pass membrane protein</topology>
    </subcellularLocation>
</comment>
<dbReference type="PANTHER" id="PTHR11003">
    <property type="entry name" value="POTASSIUM CHANNEL, SUBFAMILY K"/>
    <property type="match status" value="1"/>
</dbReference>
<dbReference type="PANTHER" id="PTHR11003:SF291">
    <property type="entry name" value="IP11374P"/>
    <property type="match status" value="1"/>
</dbReference>
<evidence type="ECO:0000256" key="2">
    <source>
        <dbReference type="ARBA" id="ARBA00022448"/>
    </source>
</evidence>
<dbReference type="SUPFAM" id="SSF47473">
    <property type="entry name" value="EF-hand"/>
    <property type="match status" value="1"/>
</dbReference>
<protein>
    <recommendedName>
        <fullName evidence="10">EF-hand domain-containing protein</fullName>
    </recommendedName>
</protein>
<name>A0A7S4M7L8_9STRA</name>
<dbReference type="InterPro" id="IPR013099">
    <property type="entry name" value="K_chnl_dom"/>
</dbReference>
<dbReference type="Pfam" id="PF07885">
    <property type="entry name" value="Ion_trans_2"/>
    <property type="match status" value="2"/>
</dbReference>
<evidence type="ECO:0000259" key="10">
    <source>
        <dbReference type="PROSITE" id="PS50222"/>
    </source>
</evidence>
<evidence type="ECO:0000256" key="1">
    <source>
        <dbReference type="ARBA" id="ARBA00004141"/>
    </source>
</evidence>
<reference evidence="11" key="1">
    <citation type="submission" date="2021-01" db="EMBL/GenBank/DDBJ databases">
        <authorList>
            <person name="Corre E."/>
            <person name="Pelletier E."/>
            <person name="Niang G."/>
            <person name="Scheremetjew M."/>
            <person name="Finn R."/>
            <person name="Kale V."/>
            <person name="Holt S."/>
            <person name="Cochrane G."/>
            <person name="Meng A."/>
            <person name="Brown T."/>
            <person name="Cohen L."/>
        </authorList>
    </citation>
    <scope>NUCLEOTIDE SEQUENCE</scope>
    <source>
        <strain evidence="11">Isolate 1302-5</strain>
    </source>
</reference>
<evidence type="ECO:0000256" key="5">
    <source>
        <dbReference type="ARBA" id="ARBA00022989"/>
    </source>
</evidence>
<feature type="domain" description="EF-hand" evidence="10">
    <location>
        <begin position="327"/>
        <end position="362"/>
    </location>
</feature>
<keyword evidence="6" id="KW-0406">Ion transport</keyword>
<dbReference type="AlphaFoldDB" id="A0A7S4M7L8"/>
<dbReference type="InterPro" id="IPR002048">
    <property type="entry name" value="EF_hand_dom"/>
</dbReference>
<evidence type="ECO:0000256" key="7">
    <source>
        <dbReference type="ARBA" id="ARBA00023136"/>
    </source>
</evidence>
<dbReference type="InterPro" id="IPR003280">
    <property type="entry name" value="2pore_dom_K_chnl"/>
</dbReference>
<dbReference type="InterPro" id="IPR018247">
    <property type="entry name" value="EF_Hand_1_Ca_BS"/>
</dbReference>
<dbReference type="PRINTS" id="PR01333">
    <property type="entry name" value="2POREKCHANEL"/>
</dbReference>
<dbReference type="Gene3D" id="1.10.238.10">
    <property type="entry name" value="EF-hand"/>
    <property type="match status" value="1"/>
</dbReference>
<feature type="domain" description="EF-hand" evidence="10">
    <location>
        <begin position="288"/>
        <end position="323"/>
    </location>
</feature>
<dbReference type="GO" id="GO:0030322">
    <property type="term" value="P:stabilization of membrane potential"/>
    <property type="evidence" value="ECO:0007669"/>
    <property type="project" value="TreeGrafter"/>
</dbReference>
<dbReference type="EMBL" id="HBKQ01003619">
    <property type="protein sequence ID" value="CAE2205556.1"/>
    <property type="molecule type" value="Transcribed_RNA"/>
</dbReference>
<dbReference type="GO" id="GO:0005737">
    <property type="term" value="C:cytoplasm"/>
    <property type="evidence" value="ECO:0007669"/>
    <property type="project" value="UniProtKB-ARBA"/>
</dbReference>
<dbReference type="GO" id="GO:0005886">
    <property type="term" value="C:plasma membrane"/>
    <property type="evidence" value="ECO:0007669"/>
    <property type="project" value="TreeGrafter"/>
</dbReference>
<dbReference type="GO" id="GO:0005509">
    <property type="term" value="F:calcium ion binding"/>
    <property type="evidence" value="ECO:0007669"/>
    <property type="project" value="InterPro"/>
</dbReference>
<keyword evidence="7 9" id="KW-0472">Membrane</keyword>
<keyword evidence="8" id="KW-0407">Ion channel</keyword>
<dbReference type="GO" id="GO:0015271">
    <property type="term" value="F:outward rectifier potassium channel activity"/>
    <property type="evidence" value="ECO:0007669"/>
    <property type="project" value="TreeGrafter"/>
</dbReference>
<dbReference type="PROSITE" id="PS00018">
    <property type="entry name" value="EF_HAND_1"/>
    <property type="match status" value="2"/>
</dbReference>
<feature type="transmembrane region" description="Helical" evidence="9">
    <location>
        <begin position="54"/>
        <end position="73"/>
    </location>
</feature>
<evidence type="ECO:0000256" key="4">
    <source>
        <dbReference type="ARBA" id="ARBA00022837"/>
    </source>
</evidence>
<feature type="transmembrane region" description="Helical" evidence="9">
    <location>
        <begin position="110"/>
        <end position="131"/>
    </location>
</feature>
<dbReference type="SUPFAM" id="SSF81324">
    <property type="entry name" value="Voltage-gated potassium channels"/>
    <property type="match status" value="2"/>
</dbReference>
<proteinExistence type="predicted"/>
<dbReference type="Gene3D" id="1.10.287.70">
    <property type="match status" value="2"/>
</dbReference>
<keyword evidence="2" id="KW-0813">Transport</keyword>
<evidence type="ECO:0000256" key="8">
    <source>
        <dbReference type="ARBA" id="ARBA00023303"/>
    </source>
</evidence>
<keyword evidence="4" id="KW-0106">Calcium</keyword>
<dbReference type="Pfam" id="PF13202">
    <property type="entry name" value="EF-hand_5"/>
    <property type="match status" value="1"/>
</dbReference>
<organism evidence="11">
    <name type="scientific">Odontella aurita</name>
    <dbReference type="NCBI Taxonomy" id="265563"/>
    <lineage>
        <taxon>Eukaryota</taxon>
        <taxon>Sar</taxon>
        <taxon>Stramenopiles</taxon>
        <taxon>Ochrophyta</taxon>
        <taxon>Bacillariophyta</taxon>
        <taxon>Mediophyceae</taxon>
        <taxon>Biddulphiophycidae</taxon>
        <taxon>Eupodiscales</taxon>
        <taxon>Odontellaceae</taxon>
        <taxon>Odontella</taxon>
    </lineage>
</organism>
<evidence type="ECO:0000256" key="6">
    <source>
        <dbReference type="ARBA" id="ARBA00023065"/>
    </source>
</evidence>
<accession>A0A7S4M7L8</accession>
<gene>
    <name evidence="11" type="ORF">OAUR00152_LOCUS2494</name>
</gene>
<dbReference type="InterPro" id="IPR011992">
    <property type="entry name" value="EF-hand-dom_pair"/>
</dbReference>
<keyword evidence="5 9" id="KW-1133">Transmembrane helix</keyword>